<evidence type="ECO:0000256" key="1">
    <source>
        <dbReference type="ARBA" id="ARBA00001968"/>
    </source>
</evidence>
<keyword evidence="8" id="KW-0808">Transferase</keyword>
<evidence type="ECO:0000256" key="7">
    <source>
        <dbReference type="ARBA" id="ARBA00022676"/>
    </source>
</evidence>
<dbReference type="PANTHER" id="PTHR12062">
    <property type="entry name" value="N-ACETYLGLUCOSAMINYLTRANSFERASE VI"/>
    <property type="match status" value="1"/>
</dbReference>
<reference evidence="32 33" key="1">
    <citation type="submission" date="2018-05" db="EMBL/GenBank/DDBJ databases">
        <authorList>
            <person name="Datahose"/>
        </authorList>
    </citation>
    <scope>NUCLEOTIDE SEQUENCE</scope>
</reference>
<keyword evidence="9 29" id="KW-0812">Transmembrane</keyword>
<comment type="catalytic activity">
    <reaction evidence="27">
        <text>an N(4)-{beta-D-GlcNAc-(1-&gt;2)-alpha-D-Man-(1-&gt;3)-[beta-D-GlcNAc-(1-&gt;2)-alpha-D-Man-(1-&gt;6)]-beta-D-Man-(1-&gt;4)-beta-D-GlcNAc-(1-&gt;4)-[alpha-L-Fuc-(1-&gt;6)]-beta-D-GlcNAc}-L-asparaginyl-[protein] + UDP-N-acetyl-alpha-D-glucosamine = N(4)-{beta-D-GlcNAc-(1-&gt;2)-[beta-D-GlcNAc-(1-&gt;4)]-alpha-D-Man-(1-&gt;3)-[beta-D-GlcNAc-(1-&gt;2)-alpha-D-Man-(1-&gt;6)]-beta-D-Man-(1-&gt;4)-beta-D-GlcNAc-(1-&gt;4)-[alpha-L-Fuc-(1-&gt;6)]-beta-D-GlcNAc}-asparaginyl-[protein] + UDP + H(+)</text>
        <dbReference type="Rhea" id="RHEA:69623"/>
        <dbReference type="Rhea" id="RHEA-COMP:13532"/>
        <dbReference type="Rhea" id="RHEA-COMP:18198"/>
        <dbReference type="ChEBI" id="CHEBI:15378"/>
        <dbReference type="ChEBI" id="CHEBI:57705"/>
        <dbReference type="ChEBI" id="CHEBI:58223"/>
        <dbReference type="ChEBI" id="CHEBI:137207"/>
        <dbReference type="ChEBI" id="CHEBI:187877"/>
    </reaction>
    <physiologicalReaction direction="left-to-right" evidence="27">
        <dbReference type="Rhea" id="RHEA:69624"/>
    </physiologicalReaction>
</comment>
<keyword evidence="7" id="KW-0328">Glycosyltransferase</keyword>
<dbReference type="Pfam" id="PF04666">
    <property type="entry name" value="MGAT4_cons"/>
    <property type="match status" value="1"/>
</dbReference>
<evidence type="ECO:0000256" key="3">
    <source>
        <dbReference type="ARBA" id="ARBA00004613"/>
    </source>
</evidence>
<evidence type="ECO:0000256" key="9">
    <source>
        <dbReference type="ARBA" id="ARBA00022692"/>
    </source>
</evidence>
<comment type="similarity">
    <text evidence="5">Belongs to the glycosyltransferase 54 family.</text>
</comment>
<evidence type="ECO:0000256" key="28">
    <source>
        <dbReference type="ARBA" id="ARBA00093244"/>
    </source>
</evidence>
<comment type="cofactor">
    <cofactor evidence="1">
        <name>a divalent metal cation</name>
        <dbReference type="ChEBI" id="CHEBI:60240"/>
    </cofactor>
</comment>
<evidence type="ECO:0000256" key="21">
    <source>
        <dbReference type="ARBA" id="ARBA00046033"/>
    </source>
</evidence>
<dbReference type="GO" id="GO:0000139">
    <property type="term" value="C:Golgi membrane"/>
    <property type="evidence" value="ECO:0007669"/>
    <property type="project" value="UniProtKB-SubCell"/>
</dbReference>
<dbReference type="GO" id="GO:0005783">
    <property type="term" value="C:endoplasmic reticulum"/>
    <property type="evidence" value="ECO:0007669"/>
    <property type="project" value="TreeGrafter"/>
</dbReference>
<evidence type="ECO:0000256" key="6">
    <source>
        <dbReference type="ARBA" id="ARBA00022525"/>
    </source>
</evidence>
<keyword evidence="12 29" id="KW-1133">Transmembrane helix</keyword>
<dbReference type="AlphaFoldDB" id="A0AAX7VH66"/>
<keyword evidence="15 29" id="KW-0472">Membrane</keyword>
<dbReference type="GO" id="GO:0005795">
    <property type="term" value="C:Golgi stack"/>
    <property type="evidence" value="ECO:0007669"/>
    <property type="project" value="TreeGrafter"/>
</dbReference>
<sequence length="523" mass="60032">MRLRNGTVATALIFFTSFLSLSWYTAWQNGKEKLIAYQREFHALKERLRVAEHRTLQRSSELNNILEQFRRAIAETNSSKDALTNFSDETQKLLKELANRKPLQVPNIYHHLPHLLNNEGSLHPAVQVGLGRTGVTMVMGIPTVKRKVKSYLSETLRSLIDKLSPEEKLDCVIIVFVGETDLEYVHSVVAGLEKEFSTELSSGLLEVISPPASYYPDLNNLKETFGDSKERVRYGSQTLNFKGFFCFYSLIFLCVFPNYFATMKNFALQLSSEDWMILEFSQLGFIGKMFQAPDLNLIVEFIFMFYKEKPIDWLLDHILWVKVCNPEKDAKHCERQKSSLRVRFRPSLFQHVGLHSSLAGKIQKLTDKDFLKPLLHKMHVNPPAEVSTSMKVYQGHTLEKTYLGEDFFWAITPTAGDYILFKFDRPVSIERFLFRSGNQEHPGDKIENTTVEILPVSESGLQTKDKYKRTEDRFYRIGQFEKGVAEGAVDPSLNPVVALRLSVLKDSAVWAILSEIHIKRVTS</sequence>
<evidence type="ECO:0000256" key="5">
    <source>
        <dbReference type="ARBA" id="ARBA00009090"/>
    </source>
</evidence>
<comment type="subcellular location">
    <subcellularLocation>
        <location evidence="2">Golgi apparatus membrane</location>
        <topology evidence="2">Single-pass type II membrane protein</topology>
    </subcellularLocation>
    <subcellularLocation>
        <location evidence="3">Secreted</location>
    </subcellularLocation>
</comment>
<dbReference type="InterPro" id="IPR056576">
    <property type="entry name" value="MGAT4_A/B/C_C"/>
</dbReference>
<evidence type="ECO:0000256" key="12">
    <source>
        <dbReference type="ARBA" id="ARBA00022989"/>
    </source>
</evidence>
<dbReference type="PANTHER" id="PTHR12062:SF4">
    <property type="entry name" value="ALPHA-1,3-MANNOSYL-GLYCOPROTEIN 4-BETA-N-ACETYLGLUCOSAMINYLTRANSFERASE A"/>
    <property type="match status" value="1"/>
</dbReference>
<evidence type="ECO:0000256" key="24">
    <source>
        <dbReference type="ARBA" id="ARBA00049146"/>
    </source>
</evidence>
<keyword evidence="6" id="KW-0964">Secreted</keyword>
<organism evidence="32 33">
    <name type="scientific">Astatotilapia calliptera</name>
    <name type="common">Eastern happy</name>
    <name type="synonym">Chromis callipterus</name>
    <dbReference type="NCBI Taxonomy" id="8154"/>
    <lineage>
        <taxon>Eukaryota</taxon>
        <taxon>Metazoa</taxon>
        <taxon>Chordata</taxon>
        <taxon>Craniata</taxon>
        <taxon>Vertebrata</taxon>
        <taxon>Euteleostomi</taxon>
        <taxon>Actinopterygii</taxon>
        <taxon>Neopterygii</taxon>
        <taxon>Teleostei</taxon>
        <taxon>Neoteleostei</taxon>
        <taxon>Acanthomorphata</taxon>
        <taxon>Ovalentaria</taxon>
        <taxon>Cichlomorphae</taxon>
        <taxon>Cichliformes</taxon>
        <taxon>Cichlidae</taxon>
        <taxon>African cichlids</taxon>
        <taxon>Pseudocrenilabrinae</taxon>
        <taxon>Haplochromini</taxon>
        <taxon>Astatotilapia</taxon>
    </lineage>
</organism>
<evidence type="ECO:0000259" key="30">
    <source>
        <dbReference type="Pfam" id="PF04666"/>
    </source>
</evidence>
<dbReference type="GO" id="GO:0005576">
    <property type="term" value="C:extracellular region"/>
    <property type="evidence" value="ECO:0007669"/>
    <property type="project" value="UniProtKB-SubCell"/>
</dbReference>
<accession>A0AAX7VH66</accession>
<dbReference type="EC" id="2.4.1.145" evidence="17"/>
<evidence type="ECO:0000259" key="31">
    <source>
        <dbReference type="Pfam" id="PF23524"/>
    </source>
</evidence>
<comment type="catalytic activity">
    <reaction evidence="22">
        <text>N(4)-{beta-D-GlcNAc-(1-&gt;2)-alpha-D-Man-(1-&gt;3)-[alpha-D-Man-(1-&gt;3)-{alpha-D-Man-(1-&gt;6)}-alpha-D-Man-(1-&gt;6)]-beta-D-Man-(1-&gt;4)-beta-D-GlcNAc-(1-&gt;4)-beta-D-GlcNAc}-asparaginyl-[protein] + UDP-N-acetyl-alpha-D-glucosamine = N(4)-{beta-D-GlcNAc-(1-&gt;2)-[beta-D-GlcNAc-(1-&gt;4)]-alpha-D-Man-(1-&gt;3)-[alpha-D-Man-(1-&gt;3)-{alpha-D-Man-(1-&gt;6)}-alpha-D-Man-(1-&gt;6)]-beta-D-Man-(1-&gt;4)-beta-D-GlcNAc-(1-&gt;4)-beta-D-GlcNAc}-asparaginyl-[protein] + UDP + H(+)</text>
        <dbReference type="Rhea" id="RHEA:69631"/>
        <dbReference type="Rhea" id="RHEA-COMP:17739"/>
        <dbReference type="Rhea" id="RHEA-COMP:17740"/>
        <dbReference type="ChEBI" id="CHEBI:15378"/>
        <dbReference type="ChEBI" id="CHEBI:57705"/>
        <dbReference type="ChEBI" id="CHEBI:58223"/>
        <dbReference type="ChEBI" id="CHEBI:187880"/>
        <dbReference type="ChEBI" id="CHEBI:187881"/>
    </reaction>
    <physiologicalReaction direction="left-to-right" evidence="22">
        <dbReference type="Rhea" id="RHEA:69632"/>
    </physiologicalReaction>
</comment>
<reference evidence="32" key="4">
    <citation type="submission" date="2025-09" db="UniProtKB">
        <authorList>
            <consortium name="Ensembl"/>
        </authorList>
    </citation>
    <scope>IDENTIFICATION</scope>
</reference>
<dbReference type="InterPro" id="IPR006759">
    <property type="entry name" value="Glyco_transf_54"/>
</dbReference>
<evidence type="ECO:0000313" key="32">
    <source>
        <dbReference type="Ensembl" id="ENSACLP00000081953.1"/>
    </source>
</evidence>
<proteinExistence type="inferred from homology"/>
<dbReference type="Ensembl" id="ENSACLT00000071912.1">
    <property type="protein sequence ID" value="ENSACLP00000081953.1"/>
    <property type="gene ID" value="ENSACLG00000002518.2"/>
</dbReference>
<comment type="function">
    <text evidence="21">Glycosyltransferase that catalyze the transfer of GlcNAc from UDP-GlcNAc to the GlcNAcbeta1-2Manalpha1-3 arm of the core structure of N-linked glycans through a beta1-4 linkage and participates in the production of tri- and tetra-antennary N-linked sugar chains. Involved in glucose transport by mediating SLC2A2/GLUT2 glycosylation, thereby controlling cell-surface expression of SLC2A2 in pancreatic beta cells.</text>
</comment>
<evidence type="ECO:0000256" key="25">
    <source>
        <dbReference type="ARBA" id="ARBA00093220"/>
    </source>
</evidence>
<dbReference type="Proteomes" id="UP000265100">
    <property type="component" value="Chromosome 16"/>
</dbReference>
<dbReference type="GO" id="GO:0008454">
    <property type="term" value="F:alpha-1,3-mannosylglycoprotein 4-beta-N-acetylglucosaminyltransferase activity"/>
    <property type="evidence" value="ECO:0007669"/>
    <property type="project" value="UniProtKB-EC"/>
</dbReference>
<gene>
    <name evidence="32" type="primary">MGAT4A</name>
</gene>
<dbReference type="GO" id="GO:0006487">
    <property type="term" value="P:protein N-linked glycosylation"/>
    <property type="evidence" value="ECO:0007669"/>
    <property type="project" value="TreeGrafter"/>
</dbReference>
<reference evidence="33" key="2">
    <citation type="submission" date="2023-03" db="EMBL/GenBank/DDBJ databases">
        <authorList>
            <consortium name="Wellcome Sanger Institute Data Sharing"/>
        </authorList>
    </citation>
    <scope>NUCLEOTIDE SEQUENCE [LARGE SCALE GENOMIC DNA]</scope>
</reference>
<feature type="transmembrane region" description="Helical" evidence="29">
    <location>
        <begin position="6"/>
        <end position="27"/>
    </location>
</feature>
<dbReference type="GO" id="GO:0005793">
    <property type="term" value="C:endoplasmic reticulum-Golgi intermediate compartment"/>
    <property type="evidence" value="ECO:0007669"/>
    <property type="project" value="TreeGrafter"/>
</dbReference>
<evidence type="ECO:0000256" key="22">
    <source>
        <dbReference type="ARBA" id="ARBA00047414"/>
    </source>
</evidence>
<evidence type="ECO:0000256" key="26">
    <source>
        <dbReference type="ARBA" id="ARBA00093225"/>
    </source>
</evidence>
<evidence type="ECO:0000256" key="18">
    <source>
        <dbReference type="ARBA" id="ARBA00039706"/>
    </source>
</evidence>
<dbReference type="Pfam" id="PF23524">
    <property type="entry name" value="MGAT4A_C"/>
    <property type="match status" value="1"/>
</dbReference>
<name>A0AAX7VH66_ASTCA</name>
<feature type="domain" description="MGAT4 conserved region" evidence="30">
    <location>
        <begin position="104"/>
        <end position="370"/>
    </location>
</feature>
<dbReference type="GO" id="GO:0046872">
    <property type="term" value="F:metal ion binding"/>
    <property type="evidence" value="ECO:0007669"/>
    <property type="project" value="UniProtKB-KW"/>
</dbReference>
<dbReference type="GeneTree" id="ENSGT00940000159177"/>
<evidence type="ECO:0000256" key="27">
    <source>
        <dbReference type="ARBA" id="ARBA00093235"/>
    </source>
</evidence>
<keyword evidence="11" id="KW-0735">Signal-anchor</keyword>
<comment type="catalytic activity">
    <reaction evidence="23">
        <text>N(4)-{beta-D-GlcNAc-(1-&gt;2)-alpha-D-Man-(1-&gt;3)-[beta-D-GlcNAc-(1-&gt;2)-alpha-D-Man-(1-&gt;6)]-beta-D-Man-(1-&gt;4)-beta-D-GlcNAc-(1-&gt;4)-beta-D-GlcNAc}-L-asparaginyl-[protein] + UDP-N-acetyl-alpha-D-glucosamine = N(4)-{beta-D-GlcNAc-(1-&gt;2)-[beta-D-GlcNAc-(1-&gt;4)]-alpha-D-Man-(1-&gt;3)-[beta-D-GlcNAc-(1-&gt;2)-alpha-D-Man-(1-&gt;6)]-beta-D-Man-(1-&gt;4)-beta-D-GlcNAc-(1-&gt;4)-beta-D-GlcNAc}-L-asparaginyl-[protein] + UDP + H(+)</text>
        <dbReference type="Rhea" id="RHEA:16057"/>
        <dbReference type="Rhea" id="RHEA-COMP:13526"/>
        <dbReference type="Rhea" id="RHEA-COMP:14374"/>
        <dbReference type="ChEBI" id="CHEBI:15378"/>
        <dbReference type="ChEBI" id="CHEBI:57705"/>
        <dbReference type="ChEBI" id="CHEBI:58223"/>
        <dbReference type="ChEBI" id="CHEBI:60651"/>
        <dbReference type="ChEBI" id="CHEBI:139507"/>
        <dbReference type="EC" id="2.4.1.145"/>
    </reaction>
    <physiologicalReaction direction="left-to-right" evidence="23">
        <dbReference type="Rhea" id="RHEA:16058"/>
    </physiologicalReaction>
</comment>
<comment type="pathway">
    <text evidence="4">Protein modification; protein glycosylation.</text>
</comment>
<evidence type="ECO:0000256" key="29">
    <source>
        <dbReference type="SAM" id="Phobius"/>
    </source>
</evidence>
<evidence type="ECO:0000256" key="13">
    <source>
        <dbReference type="ARBA" id="ARBA00023034"/>
    </source>
</evidence>
<evidence type="ECO:0000256" key="23">
    <source>
        <dbReference type="ARBA" id="ARBA00048608"/>
    </source>
</evidence>
<comment type="catalytic activity">
    <reaction evidence="25">
        <text>an N(4)-{beta-D-GlcNAc-(1-&gt;2)-alpha-D-Man-(1-&gt;3)-[alpha-D-Man-(1-&gt;6)]-beta-D-Man-(1-&gt;4)-beta-D-GlcNAc-(1-&gt;4)-beta-D-GlcNAc}-L-asparaginyl-[protein] + UDP-N-acetyl-alpha-D-glucosamine = an N(4)-{beta-D-GlcNAc-(1-&gt;2)-[beta-D-GlcNAc-(1-&gt;4)]-alpha-D-Man-(1-&gt;3)-[alpha-D-Man-(1-&gt;6)]-beta-D-Man-(1-&gt;4)-beta-D-GlcNAc-(1-&gt;4)-beta-D-GlcNAc}-L-asparaginyl-[protein] + UDP + H(+)</text>
        <dbReference type="Rhea" id="RHEA:69615"/>
        <dbReference type="Rhea" id="RHEA-COMP:14369"/>
        <dbReference type="Rhea" id="RHEA-COMP:17732"/>
        <dbReference type="ChEBI" id="CHEBI:15378"/>
        <dbReference type="ChEBI" id="CHEBI:57705"/>
        <dbReference type="ChEBI" id="CHEBI:58223"/>
        <dbReference type="ChEBI" id="CHEBI:60615"/>
        <dbReference type="ChEBI" id="CHEBI:187873"/>
    </reaction>
    <physiologicalReaction direction="left-to-right" evidence="25">
        <dbReference type="Rhea" id="RHEA:69616"/>
    </physiologicalReaction>
</comment>
<evidence type="ECO:0000256" key="10">
    <source>
        <dbReference type="ARBA" id="ARBA00022723"/>
    </source>
</evidence>
<evidence type="ECO:0000256" key="8">
    <source>
        <dbReference type="ARBA" id="ARBA00022679"/>
    </source>
</evidence>
<comment type="catalytic activity">
    <reaction evidence="28">
        <text>an N(4)-{beta-D-GlcNAc-(1-&gt;2)-alpha-D-Man-(1-&gt;3)-[beta-D-GlcNAc-(1-&gt;2)-[beta-D-GlcNAc-(1-&gt;6)]-alpha-D-Man-(1-&gt;6)]-beta-D-Man-(1-&gt;4)-beta-D-GlcNAc-(1-&gt;4)-beta-D-GlcNAc}-L-asparaginyl-[protein] + UDP-N-acetyl-alpha-D-glucosamine = an N(4)-{beta-D-GlcNAc-(1-&gt;2)-[beta-D-GlcNAc-(1-&gt;4)]-alpha-D-Man-(1-&gt;3)-[beta-D-GlcNAc-(1-&gt;2)-[beta-D-GlcNAc-(1-&gt;6)]-alpha-D-Man-(1-&gt;6)]-beta-D-Man-(1-&gt;4)-beta-D-GlcNAc-(1-&gt;4)-beta-D-GlcNAc}-L-asparaginyl-[protein] + UDP + H(+)</text>
        <dbReference type="Rhea" id="RHEA:69619"/>
        <dbReference type="Rhea" id="RHEA-COMP:17733"/>
        <dbReference type="Rhea" id="RHEA-COMP:17734"/>
        <dbReference type="ChEBI" id="CHEBI:15378"/>
        <dbReference type="ChEBI" id="CHEBI:57705"/>
        <dbReference type="ChEBI" id="CHEBI:58223"/>
        <dbReference type="ChEBI" id="CHEBI:187874"/>
        <dbReference type="ChEBI" id="CHEBI:187875"/>
    </reaction>
    <physiologicalReaction direction="left-to-right" evidence="28">
        <dbReference type="Rhea" id="RHEA:69620"/>
    </physiologicalReaction>
</comment>
<evidence type="ECO:0000256" key="15">
    <source>
        <dbReference type="ARBA" id="ARBA00023136"/>
    </source>
</evidence>
<keyword evidence="14" id="KW-0175">Coiled coil</keyword>
<keyword evidence="16" id="KW-0325">Glycoprotein</keyword>
<keyword evidence="33" id="KW-1185">Reference proteome</keyword>
<comment type="catalytic activity">
    <reaction evidence="26">
        <text>an N(4)-{beta-D-GlcNAc-(1-&gt;2)-alpha-D-Man-(1-&gt;3)-[beta-D-Gal-(1-&gt;4)-beta-D-GlcNAc-(1-&gt;2)-alpha-D-Man-(1-&gt;6)]-beta-D-Man-(1-&gt;4)-beta-D-GlcNAc-(1-&gt;4)-beta-D-GlcNAc}-L-asparaginyl-[protein] + UDP-N-acetyl-alpha-D-glucosamine = an N(4)-{beta-D-GlcNAc-(1-&gt;2)-[beta-D-GlcNAc-(1-&gt;4)]-alpha-D-Man-(1-&gt;3)-[beta-D-Gal-(1-&gt;4)-beta-D-GlcNAc-(1-&gt;2)-alpha-D-Man-(1-&gt;6)]-beta-D-Man-(1-&gt;4)-beta-D-GlcNAc-(1-&gt;4)-beta-D-GlcNAc}-L-asparaginyl-[protein] + UDP + H(+)</text>
        <dbReference type="Rhea" id="RHEA:69627"/>
        <dbReference type="Rhea" id="RHEA-COMP:17737"/>
        <dbReference type="Rhea" id="RHEA-COMP:17738"/>
        <dbReference type="ChEBI" id="CHEBI:15378"/>
        <dbReference type="ChEBI" id="CHEBI:57705"/>
        <dbReference type="ChEBI" id="CHEBI:58223"/>
        <dbReference type="ChEBI" id="CHEBI:187878"/>
        <dbReference type="ChEBI" id="CHEBI:187879"/>
    </reaction>
    <physiologicalReaction direction="left-to-right" evidence="26">
        <dbReference type="Rhea" id="RHEA:69628"/>
    </physiologicalReaction>
</comment>
<dbReference type="InterPro" id="IPR057279">
    <property type="entry name" value="MGAT4"/>
</dbReference>
<evidence type="ECO:0000256" key="20">
    <source>
        <dbReference type="ARBA" id="ARBA00043139"/>
    </source>
</evidence>
<comment type="catalytic activity">
    <reaction evidence="24">
        <text>N(4)-{beta-D-GlcNAc-(1-&gt;2)-alpha-D-Man-(1-&gt;3)-beta-D-Man-(1-&gt;4)-beta-D-GlcNAc-(1-&gt;4)-beta-D-GlcNAc}-asparaginyl-[protein] + UDP-N-acetyl-alpha-D-glucosamine = N(4)-{beta-D-GlcNAc-(1-&gt;2)-[beta-D-GlcNAc-(1-&gt;4)]-alpha-D-Man-(1-&gt;3)-beta-D-Man-(1-&gt;4)-beta-D-GlcNAc-(1-&gt;4)-beta-D-GlcNAc}-asparaginyl-[protein] + UDP + H(+)</text>
        <dbReference type="Rhea" id="RHEA:69635"/>
        <dbReference type="Rhea" id="RHEA-COMP:17741"/>
        <dbReference type="Rhea" id="RHEA-COMP:17742"/>
        <dbReference type="ChEBI" id="CHEBI:15378"/>
        <dbReference type="ChEBI" id="CHEBI:57705"/>
        <dbReference type="ChEBI" id="CHEBI:58223"/>
        <dbReference type="ChEBI" id="CHEBI:187882"/>
        <dbReference type="ChEBI" id="CHEBI:187883"/>
    </reaction>
    <physiologicalReaction direction="left-to-right" evidence="24">
        <dbReference type="Rhea" id="RHEA:69636"/>
    </physiologicalReaction>
</comment>
<feature type="transmembrane region" description="Helical" evidence="29">
    <location>
        <begin position="239"/>
        <end position="260"/>
    </location>
</feature>
<evidence type="ECO:0000256" key="19">
    <source>
        <dbReference type="ARBA" id="ARBA00043050"/>
    </source>
</evidence>
<evidence type="ECO:0000256" key="4">
    <source>
        <dbReference type="ARBA" id="ARBA00004922"/>
    </source>
</evidence>
<keyword evidence="10" id="KW-0479">Metal-binding</keyword>
<evidence type="ECO:0000256" key="14">
    <source>
        <dbReference type="ARBA" id="ARBA00023054"/>
    </source>
</evidence>
<evidence type="ECO:0000256" key="11">
    <source>
        <dbReference type="ARBA" id="ARBA00022968"/>
    </source>
</evidence>
<evidence type="ECO:0000256" key="16">
    <source>
        <dbReference type="ARBA" id="ARBA00023180"/>
    </source>
</evidence>
<protein>
    <recommendedName>
        <fullName evidence="18">Alpha-1,3-mannosyl-glycoprotein 4-beta-N-acetylglucosaminyltransferase A</fullName>
        <ecNumber evidence="17">2.4.1.145</ecNumber>
    </recommendedName>
    <alternativeName>
        <fullName evidence="19">N-glycosyl-oligosaccharide-glycoprotein N-acetylglucosaminyltransferase IVa</fullName>
    </alternativeName>
    <alternativeName>
        <fullName evidence="20">UDP-N-acetylglucosamine: alpha-1,3-D-mannoside beta-1,4-N-acetylglucosaminyltransferase IVa</fullName>
    </alternativeName>
</protein>
<evidence type="ECO:0000256" key="17">
    <source>
        <dbReference type="ARBA" id="ARBA00038913"/>
    </source>
</evidence>
<reference evidence="32" key="3">
    <citation type="submission" date="2025-08" db="UniProtKB">
        <authorList>
            <consortium name="Ensembl"/>
        </authorList>
    </citation>
    <scope>IDENTIFICATION</scope>
</reference>
<evidence type="ECO:0000313" key="33">
    <source>
        <dbReference type="Proteomes" id="UP000265100"/>
    </source>
</evidence>
<evidence type="ECO:0000256" key="2">
    <source>
        <dbReference type="ARBA" id="ARBA00004323"/>
    </source>
</evidence>
<feature type="domain" description="MGAT4 A/B/C C-terminal" evidence="31">
    <location>
        <begin position="384"/>
        <end position="515"/>
    </location>
</feature>
<keyword evidence="13" id="KW-0333">Golgi apparatus</keyword>